<feature type="transmembrane region" description="Helical" evidence="1">
    <location>
        <begin position="47"/>
        <end position="71"/>
    </location>
</feature>
<name>A0A1E4SM19_9ASCO</name>
<dbReference type="RefSeq" id="XP_020065579.1">
    <property type="nucleotide sequence ID" value="XM_020206511.1"/>
</dbReference>
<evidence type="ECO:0000313" key="4">
    <source>
        <dbReference type="Proteomes" id="UP000094285"/>
    </source>
</evidence>
<dbReference type="Proteomes" id="UP000094285">
    <property type="component" value="Unassembled WGS sequence"/>
</dbReference>
<feature type="transmembrane region" description="Helical" evidence="1">
    <location>
        <begin position="12"/>
        <end position="35"/>
    </location>
</feature>
<dbReference type="Pfam" id="PF24800">
    <property type="entry name" value="DUF7702"/>
    <property type="match status" value="1"/>
</dbReference>
<evidence type="ECO:0000256" key="1">
    <source>
        <dbReference type="SAM" id="Phobius"/>
    </source>
</evidence>
<gene>
    <name evidence="3" type="ORF">CANTADRAFT_20050</name>
</gene>
<dbReference type="STRING" id="984487.A0A1E4SM19"/>
<organism evidence="3 4">
    <name type="scientific">Suhomyces tanzawaensis NRRL Y-17324</name>
    <dbReference type="NCBI Taxonomy" id="984487"/>
    <lineage>
        <taxon>Eukaryota</taxon>
        <taxon>Fungi</taxon>
        <taxon>Dikarya</taxon>
        <taxon>Ascomycota</taxon>
        <taxon>Saccharomycotina</taxon>
        <taxon>Pichiomycetes</taxon>
        <taxon>Debaryomycetaceae</taxon>
        <taxon>Suhomyces</taxon>
    </lineage>
</organism>
<dbReference type="GeneID" id="30980648"/>
<feature type="transmembrane region" description="Helical" evidence="1">
    <location>
        <begin position="206"/>
        <end position="230"/>
    </location>
</feature>
<keyword evidence="1" id="KW-0472">Membrane</keyword>
<dbReference type="InterPro" id="IPR056119">
    <property type="entry name" value="DUF7702"/>
</dbReference>
<dbReference type="PANTHER" id="PTHR42109">
    <property type="entry name" value="UNPLACED GENOMIC SCAFFOLD UM_SCAF_CONTIG_1.265, WHOLE GENOME SHOTGUN SEQUENCE"/>
    <property type="match status" value="1"/>
</dbReference>
<sequence length="281" mass="31721">MQVQFYTQWEVVSYVQTIWFAFLLLVHISLIVMFISKPGKKKSMLMFGAYFGVFCTLKMIGGITSIVTLHASTFNRSAYTAAYICDSVAIGLLIKSTFPFLETMKKQDGDEKLEWKLEDKLEGFEGLGRVGRFNLHPFRLLTILVLVSMILAIVGTVQITSASSSDSKSDSDSPELKIGSFLFLASTLVLLGLLLWTYCTVSHFQVILRIFFAVVPLLIVRCCYSIISALKGINFDDPSKYAIIFGDYKYYTFLAFLSEGLIGPVLLIVFNWFLRNNRAEF</sequence>
<evidence type="ECO:0000313" key="3">
    <source>
        <dbReference type="EMBL" id="ODV80457.1"/>
    </source>
</evidence>
<keyword evidence="1" id="KW-0812">Transmembrane</keyword>
<keyword evidence="1" id="KW-1133">Transmembrane helix</keyword>
<dbReference type="PANTHER" id="PTHR42109:SF2">
    <property type="entry name" value="INTEGRAL MEMBRANE PROTEIN"/>
    <property type="match status" value="1"/>
</dbReference>
<protein>
    <recommendedName>
        <fullName evidence="2">DUF7702 domain-containing protein</fullName>
    </recommendedName>
</protein>
<reference evidence="4" key="1">
    <citation type="submission" date="2016-05" db="EMBL/GenBank/DDBJ databases">
        <title>Comparative genomics of biotechnologically important yeasts.</title>
        <authorList>
            <consortium name="DOE Joint Genome Institute"/>
            <person name="Riley R."/>
            <person name="Haridas S."/>
            <person name="Wolfe K.H."/>
            <person name="Lopes M.R."/>
            <person name="Hittinger C.T."/>
            <person name="Goker M."/>
            <person name="Salamov A."/>
            <person name="Wisecaver J."/>
            <person name="Long T.M."/>
            <person name="Aerts A.L."/>
            <person name="Barry K."/>
            <person name="Choi C."/>
            <person name="Clum A."/>
            <person name="Coughlan A.Y."/>
            <person name="Deshpande S."/>
            <person name="Douglass A.P."/>
            <person name="Hanson S.J."/>
            <person name="Klenk H.-P."/>
            <person name="Labutti K."/>
            <person name="Lapidus A."/>
            <person name="Lindquist E."/>
            <person name="Lipzen A."/>
            <person name="Meier-Kolthoff J.P."/>
            <person name="Ohm R.A."/>
            <person name="Otillar R.P."/>
            <person name="Pangilinan J."/>
            <person name="Peng Y."/>
            <person name="Rokas A."/>
            <person name="Rosa C.A."/>
            <person name="Scheuner C."/>
            <person name="Sibirny A.A."/>
            <person name="Slot J.C."/>
            <person name="Stielow J.B."/>
            <person name="Sun H."/>
            <person name="Kurtzman C.P."/>
            <person name="Blackwell M."/>
            <person name="Grigoriev I.V."/>
            <person name="Jeffries T.W."/>
        </authorList>
    </citation>
    <scope>NUCLEOTIDE SEQUENCE [LARGE SCALE GENOMIC DNA]</scope>
    <source>
        <strain evidence="4">NRRL Y-17324</strain>
    </source>
</reference>
<keyword evidence="4" id="KW-1185">Reference proteome</keyword>
<dbReference type="AlphaFoldDB" id="A0A1E4SM19"/>
<evidence type="ECO:0000259" key="2">
    <source>
        <dbReference type="Pfam" id="PF24800"/>
    </source>
</evidence>
<feature type="transmembrane region" description="Helical" evidence="1">
    <location>
        <begin position="250"/>
        <end position="274"/>
    </location>
</feature>
<proteinExistence type="predicted"/>
<feature type="transmembrane region" description="Helical" evidence="1">
    <location>
        <begin position="77"/>
        <end position="98"/>
    </location>
</feature>
<dbReference type="OrthoDB" id="4023429at2759"/>
<feature type="transmembrane region" description="Helical" evidence="1">
    <location>
        <begin position="178"/>
        <end position="199"/>
    </location>
</feature>
<feature type="domain" description="DUF7702" evidence="2">
    <location>
        <begin position="133"/>
        <end position="263"/>
    </location>
</feature>
<dbReference type="EMBL" id="KV453910">
    <property type="protein sequence ID" value="ODV80457.1"/>
    <property type="molecule type" value="Genomic_DNA"/>
</dbReference>
<feature type="transmembrane region" description="Helical" evidence="1">
    <location>
        <begin position="138"/>
        <end position="158"/>
    </location>
</feature>
<accession>A0A1E4SM19</accession>